<dbReference type="Gene3D" id="1.20.120.1560">
    <property type="match status" value="1"/>
</dbReference>
<dbReference type="InterPro" id="IPR008147">
    <property type="entry name" value="Gln_synt_N"/>
</dbReference>
<evidence type="ECO:0000256" key="1">
    <source>
        <dbReference type="PROSITE-ProRule" id="PRU01330"/>
    </source>
</evidence>
<dbReference type="AlphaFoldDB" id="A0AAE0W7Q8"/>
<dbReference type="InterPro" id="IPR008146">
    <property type="entry name" value="Gln_synth_cat_dom"/>
</dbReference>
<keyword evidence="6" id="KW-1185">Reference proteome</keyword>
<feature type="domain" description="GS catalytic" evidence="4">
    <location>
        <begin position="191"/>
        <end position="570"/>
    </location>
</feature>
<dbReference type="GO" id="GO:0004356">
    <property type="term" value="F:glutamine synthetase activity"/>
    <property type="evidence" value="ECO:0007669"/>
    <property type="project" value="InterPro"/>
</dbReference>
<evidence type="ECO:0008006" key="7">
    <source>
        <dbReference type="Google" id="ProtNLM"/>
    </source>
</evidence>
<dbReference type="PANTHER" id="PTHR42974">
    <property type="entry name" value="GLUTAMINE SYNTHETASE"/>
    <property type="match status" value="1"/>
</dbReference>
<dbReference type="InterPro" id="IPR022147">
    <property type="entry name" value="GSIII_N"/>
</dbReference>
<comment type="caution">
    <text evidence="5">The sequence shown here is derived from an EMBL/GenBank/DDBJ whole genome shotgun (WGS) entry which is preliminary data.</text>
</comment>
<dbReference type="SUPFAM" id="SSF55931">
    <property type="entry name" value="Glutamine synthetase/guanido kinase"/>
    <property type="match status" value="1"/>
</dbReference>
<sequence>MSSIRKDLITRIAEHKDRQKNVSKTDVQAIFGSMVFDDRVMRSKLPKDAYKALKQTIIERKELNGDIADIVAAGMKDWAVENGATHYTHWFQPMTGSTAEKHDAFVTVTGDGHLIMSFSGKELIKGEPDASSFPSGGIRATFEARGYTAWDPTSPAFIKQTQHGSTLFIPTAFCSYTGESLDLKTPLLRSQEVLSKKAVELLHLLGEKNVKRVHTTAGIEQEYFLIDKYFYYQRPDLVASGRTLFGKSPFKGQELEDHYFGAIRPRVLNFMMDAEKELYKLGIPIRTRHNEVAPAQYEIAPFFEDANIAVDHNLLIMDTMNRIADEHGFKILFHEKPFAGINGSGKHCNWSMADSEGNNLLDPGDTPHQNMNFMVFLSAVIRAVDKHAKLLRAAVAHSGNDHRLGANEAPPAIISIFLGDELEAVVNNITAGASQSASAPNYFLNAAVSEAIEHITGELKKLLQQGTDLQKAVQTVVKDVLTAHKRVIFNGNGYSQEWQDEAARRGLPNLRNTVDVIKEFGSAEQVALLEGYGILSKAEIQSRKIVRLEKYIKYLEVEMRACLEIVSTQIIPTVIKYQYSLAQTAEKVKQVLGDDNSPEVNQLRRVTELLRNLISSKNELEKTEANTPHGDEVVHAEYIRDKVVPAMLKIREYTDALEGIVDDSIWPLPKYREMLTII</sequence>
<comment type="similarity">
    <text evidence="1 2">Belongs to the glutamine synthetase family.</text>
</comment>
<evidence type="ECO:0000256" key="2">
    <source>
        <dbReference type="RuleBase" id="RU000384"/>
    </source>
</evidence>
<dbReference type="InterPro" id="IPR040577">
    <property type="entry name" value="Gln-synt_C"/>
</dbReference>
<feature type="domain" description="GS beta-grasp" evidence="3">
    <location>
        <begin position="85"/>
        <end position="178"/>
    </location>
</feature>
<dbReference type="PROSITE" id="PS51986">
    <property type="entry name" value="GS_BETA_GRASP"/>
    <property type="match status" value="1"/>
</dbReference>
<dbReference type="EMBL" id="JAEAOA010000186">
    <property type="protein sequence ID" value="KAK3604199.1"/>
    <property type="molecule type" value="Genomic_DNA"/>
</dbReference>
<evidence type="ECO:0000259" key="3">
    <source>
        <dbReference type="PROSITE" id="PS51986"/>
    </source>
</evidence>
<accession>A0AAE0W7Q8</accession>
<dbReference type="InterPro" id="IPR014746">
    <property type="entry name" value="Gln_synth/guanido_kin_cat_dom"/>
</dbReference>
<reference evidence="5" key="1">
    <citation type="journal article" date="2021" name="Genome Biol. Evol.">
        <title>A High-Quality Reference Genome for a Parasitic Bivalve with Doubly Uniparental Inheritance (Bivalvia: Unionida).</title>
        <authorList>
            <person name="Smith C.H."/>
        </authorList>
    </citation>
    <scope>NUCLEOTIDE SEQUENCE</scope>
    <source>
        <strain evidence="5">CHS0354</strain>
    </source>
</reference>
<gene>
    <name evidence="5" type="ORF">CHS0354_002007</name>
</gene>
<name>A0AAE0W7Q8_9BIVA</name>
<dbReference type="InterPro" id="IPR052725">
    <property type="entry name" value="GS_Type-3"/>
</dbReference>
<dbReference type="Pfam" id="PF12437">
    <property type="entry name" value="GSIII_N"/>
    <property type="match status" value="1"/>
</dbReference>
<proteinExistence type="inferred from homology"/>
<evidence type="ECO:0000313" key="6">
    <source>
        <dbReference type="Proteomes" id="UP001195483"/>
    </source>
</evidence>
<dbReference type="Pfam" id="PF18318">
    <property type="entry name" value="Gln-synt_C-ter"/>
    <property type="match status" value="1"/>
</dbReference>
<reference evidence="5" key="2">
    <citation type="journal article" date="2021" name="Genome Biol. Evol.">
        <title>Developing a high-quality reference genome for a parasitic bivalve with doubly uniparental inheritance (Bivalvia: Unionida).</title>
        <authorList>
            <person name="Smith C.H."/>
        </authorList>
    </citation>
    <scope>NUCLEOTIDE SEQUENCE</scope>
    <source>
        <strain evidence="5">CHS0354</strain>
        <tissue evidence="5">Mantle</tissue>
    </source>
</reference>
<evidence type="ECO:0000259" key="4">
    <source>
        <dbReference type="PROSITE" id="PS51987"/>
    </source>
</evidence>
<organism evidence="5 6">
    <name type="scientific">Potamilus streckersoni</name>
    <dbReference type="NCBI Taxonomy" id="2493646"/>
    <lineage>
        <taxon>Eukaryota</taxon>
        <taxon>Metazoa</taxon>
        <taxon>Spiralia</taxon>
        <taxon>Lophotrochozoa</taxon>
        <taxon>Mollusca</taxon>
        <taxon>Bivalvia</taxon>
        <taxon>Autobranchia</taxon>
        <taxon>Heteroconchia</taxon>
        <taxon>Palaeoheterodonta</taxon>
        <taxon>Unionida</taxon>
        <taxon>Unionoidea</taxon>
        <taxon>Unionidae</taxon>
        <taxon>Ambleminae</taxon>
        <taxon>Lampsilini</taxon>
        <taxon>Potamilus</taxon>
    </lineage>
</organism>
<dbReference type="InterPro" id="IPR027303">
    <property type="entry name" value="Gln_synth_gly_rich_site"/>
</dbReference>
<dbReference type="PROSITE" id="PS51987">
    <property type="entry name" value="GS_CATALYTIC"/>
    <property type="match status" value="1"/>
</dbReference>
<dbReference type="Gene3D" id="3.30.590.10">
    <property type="entry name" value="Glutamine synthetase/guanido kinase, catalytic domain"/>
    <property type="match status" value="1"/>
</dbReference>
<protein>
    <recommendedName>
        <fullName evidence="7">Glutamine synthetase</fullName>
    </recommendedName>
</protein>
<dbReference type="PANTHER" id="PTHR42974:SF1">
    <property type="entry name" value="TYPE-3 GLUTAMINE SYNTHETASE"/>
    <property type="match status" value="1"/>
</dbReference>
<dbReference type="GO" id="GO:0006542">
    <property type="term" value="P:glutamine biosynthetic process"/>
    <property type="evidence" value="ECO:0007669"/>
    <property type="project" value="InterPro"/>
</dbReference>
<reference evidence="5" key="3">
    <citation type="submission" date="2023-05" db="EMBL/GenBank/DDBJ databases">
        <authorList>
            <person name="Smith C.H."/>
        </authorList>
    </citation>
    <scope>NUCLEOTIDE SEQUENCE</scope>
    <source>
        <strain evidence="5">CHS0354</strain>
        <tissue evidence="5">Mantle</tissue>
    </source>
</reference>
<dbReference type="SMART" id="SM01230">
    <property type="entry name" value="Gln-synt_C"/>
    <property type="match status" value="1"/>
</dbReference>
<dbReference type="Pfam" id="PF00120">
    <property type="entry name" value="Gln-synt_C"/>
    <property type="match status" value="1"/>
</dbReference>
<dbReference type="Proteomes" id="UP001195483">
    <property type="component" value="Unassembled WGS sequence"/>
</dbReference>
<dbReference type="PROSITE" id="PS00181">
    <property type="entry name" value="GLNA_ATP"/>
    <property type="match status" value="1"/>
</dbReference>
<evidence type="ECO:0000313" key="5">
    <source>
        <dbReference type="EMBL" id="KAK3604199.1"/>
    </source>
</evidence>